<proteinExistence type="predicted"/>
<feature type="non-terminal residue" evidence="2">
    <location>
        <position position="1"/>
    </location>
</feature>
<evidence type="ECO:0000313" key="2">
    <source>
        <dbReference type="EMBL" id="KAK1132870.1"/>
    </source>
</evidence>
<gene>
    <name evidence="2" type="ORF">K0M31_014238</name>
</gene>
<reference evidence="2" key="1">
    <citation type="submission" date="2021-10" db="EMBL/GenBank/DDBJ databases">
        <title>Melipona bicolor Genome sequencing and assembly.</title>
        <authorList>
            <person name="Araujo N.S."/>
            <person name="Arias M.C."/>
        </authorList>
    </citation>
    <scope>NUCLEOTIDE SEQUENCE</scope>
    <source>
        <strain evidence="2">USP_2M_L1-L4_2017</strain>
        <tissue evidence="2">Whole body</tissue>
    </source>
</reference>
<protein>
    <submittedName>
        <fullName evidence="2">Uncharacterized protein</fullName>
    </submittedName>
</protein>
<dbReference type="EMBL" id="JAHYIQ010000004">
    <property type="protein sequence ID" value="KAK1132870.1"/>
    <property type="molecule type" value="Genomic_DNA"/>
</dbReference>
<feature type="region of interest" description="Disordered" evidence="1">
    <location>
        <begin position="110"/>
        <end position="134"/>
    </location>
</feature>
<name>A0AA40KTY8_9HYME</name>
<evidence type="ECO:0000256" key="1">
    <source>
        <dbReference type="SAM" id="MobiDB-lite"/>
    </source>
</evidence>
<dbReference type="Proteomes" id="UP001177670">
    <property type="component" value="Unassembled WGS sequence"/>
</dbReference>
<sequence>LNFKFPPKTVASDLGQHLVKKKVSKLAGDDVRDVLLKIFSRLKSTSSTGVASLGQGARAMVRPASQSGISESARVSYILAAAAAPDASCSTERHKEEDVPAIHLSLTRPGEAGRKYKATNTSHRRCSSGCAAPG</sequence>
<dbReference type="AlphaFoldDB" id="A0AA40KTY8"/>
<comment type="caution">
    <text evidence="2">The sequence shown here is derived from an EMBL/GenBank/DDBJ whole genome shotgun (WGS) entry which is preliminary data.</text>
</comment>
<keyword evidence="3" id="KW-1185">Reference proteome</keyword>
<accession>A0AA40KTY8</accession>
<evidence type="ECO:0000313" key="3">
    <source>
        <dbReference type="Proteomes" id="UP001177670"/>
    </source>
</evidence>
<organism evidence="2 3">
    <name type="scientific">Melipona bicolor</name>
    <dbReference type="NCBI Taxonomy" id="60889"/>
    <lineage>
        <taxon>Eukaryota</taxon>
        <taxon>Metazoa</taxon>
        <taxon>Ecdysozoa</taxon>
        <taxon>Arthropoda</taxon>
        <taxon>Hexapoda</taxon>
        <taxon>Insecta</taxon>
        <taxon>Pterygota</taxon>
        <taxon>Neoptera</taxon>
        <taxon>Endopterygota</taxon>
        <taxon>Hymenoptera</taxon>
        <taxon>Apocrita</taxon>
        <taxon>Aculeata</taxon>
        <taxon>Apoidea</taxon>
        <taxon>Anthophila</taxon>
        <taxon>Apidae</taxon>
        <taxon>Melipona</taxon>
    </lineage>
</organism>